<sequence>MDLINLIKKKSSPLRKLEIAIDENNIKELKEVLESGLDPNSEIKTQGGNCALHLAAHKGYFLCVETLLKFGADPDKTNHFNLTPLYITLRRNHAKTAEVLLRVNKGIMSIDPVWMQMDNAQTVWNNANDLMISVLVKATPDLMRCRSNLRSNLIFLCKNKSMYGSLQAMAVSGYKFSQEEKGPFVTSTVEGDKNFHGWLDNFQKQPQRLLHYCRLAIRRSFCGNCNVFYGVDQLKIPQLLKCYININDIKDINS</sequence>
<feature type="repeat" description="ANK" evidence="3">
    <location>
        <begin position="47"/>
        <end position="79"/>
    </location>
</feature>
<dbReference type="PROSITE" id="PS50297">
    <property type="entry name" value="ANK_REP_REGION"/>
    <property type="match status" value="1"/>
</dbReference>
<dbReference type="PANTHER" id="PTHR24171">
    <property type="entry name" value="ANKYRIN REPEAT DOMAIN-CONTAINING PROTEIN 39-RELATED"/>
    <property type="match status" value="1"/>
</dbReference>
<dbReference type="InterPro" id="IPR001496">
    <property type="entry name" value="SOCS_box"/>
</dbReference>
<feature type="domain" description="SOCS box" evidence="4">
    <location>
        <begin position="199"/>
        <end position="250"/>
    </location>
</feature>
<gene>
    <name evidence="6 7" type="primary">LOC111138262</name>
</gene>
<evidence type="ECO:0000313" key="7">
    <source>
        <dbReference type="RefSeq" id="XP_022345845.1"/>
    </source>
</evidence>
<dbReference type="AlphaFoldDB" id="A0A8B8F0J7"/>
<dbReference type="SUPFAM" id="SSF158235">
    <property type="entry name" value="SOCS box-like"/>
    <property type="match status" value="1"/>
</dbReference>
<evidence type="ECO:0000256" key="1">
    <source>
        <dbReference type="ARBA" id="ARBA00022737"/>
    </source>
</evidence>
<reference evidence="6 7" key="1">
    <citation type="submission" date="2025-04" db="UniProtKB">
        <authorList>
            <consortium name="RefSeq"/>
        </authorList>
    </citation>
    <scope>IDENTIFICATION</scope>
    <source>
        <tissue evidence="6 7">Whole sample</tissue>
    </source>
</reference>
<dbReference type="PROSITE" id="PS50225">
    <property type="entry name" value="SOCS"/>
    <property type="match status" value="1"/>
</dbReference>
<evidence type="ECO:0000256" key="3">
    <source>
        <dbReference type="PROSITE-ProRule" id="PRU00023"/>
    </source>
</evidence>
<proteinExistence type="predicted"/>
<dbReference type="GO" id="GO:0031436">
    <property type="term" value="C:BRCA1-BARD1 complex"/>
    <property type="evidence" value="ECO:0007669"/>
    <property type="project" value="TreeGrafter"/>
</dbReference>
<dbReference type="OrthoDB" id="496981at2759"/>
<evidence type="ECO:0000256" key="2">
    <source>
        <dbReference type="ARBA" id="ARBA00023043"/>
    </source>
</evidence>
<evidence type="ECO:0000259" key="4">
    <source>
        <dbReference type="PROSITE" id="PS50225"/>
    </source>
</evidence>
<dbReference type="Gene3D" id="1.25.40.20">
    <property type="entry name" value="Ankyrin repeat-containing domain"/>
    <property type="match status" value="1"/>
</dbReference>
<dbReference type="Pfam" id="PF07525">
    <property type="entry name" value="SOCS_box"/>
    <property type="match status" value="1"/>
</dbReference>
<dbReference type="InterPro" id="IPR036036">
    <property type="entry name" value="SOCS_box-like_dom_sf"/>
</dbReference>
<dbReference type="InterPro" id="IPR036770">
    <property type="entry name" value="Ankyrin_rpt-contain_sf"/>
</dbReference>
<dbReference type="PROSITE" id="PS50088">
    <property type="entry name" value="ANK_REPEAT"/>
    <property type="match status" value="1"/>
</dbReference>
<dbReference type="KEGG" id="cvn:111138262"/>
<dbReference type="RefSeq" id="XP_022345844.1">
    <property type="nucleotide sequence ID" value="XM_022490136.1"/>
</dbReference>
<dbReference type="InterPro" id="IPR002110">
    <property type="entry name" value="Ankyrin_rpt"/>
</dbReference>
<dbReference type="Proteomes" id="UP000694844">
    <property type="component" value="Chromosome 5"/>
</dbReference>
<dbReference type="PANTHER" id="PTHR24171:SF8">
    <property type="entry name" value="BRCA1-ASSOCIATED RING DOMAIN PROTEIN 1"/>
    <property type="match status" value="1"/>
</dbReference>
<evidence type="ECO:0000313" key="6">
    <source>
        <dbReference type="RefSeq" id="XP_022345844.1"/>
    </source>
</evidence>
<name>A0A8B8F0J7_CRAVI</name>
<evidence type="ECO:0000313" key="5">
    <source>
        <dbReference type="Proteomes" id="UP000694844"/>
    </source>
</evidence>
<dbReference type="SUPFAM" id="SSF48403">
    <property type="entry name" value="Ankyrin repeat"/>
    <property type="match status" value="1"/>
</dbReference>
<dbReference type="Pfam" id="PF12796">
    <property type="entry name" value="Ank_2"/>
    <property type="match status" value="1"/>
</dbReference>
<dbReference type="GO" id="GO:0035556">
    <property type="term" value="P:intracellular signal transduction"/>
    <property type="evidence" value="ECO:0007669"/>
    <property type="project" value="InterPro"/>
</dbReference>
<dbReference type="GeneID" id="111138262"/>
<organism evidence="5 7">
    <name type="scientific">Crassostrea virginica</name>
    <name type="common">Eastern oyster</name>
    <dbReference type="NCBI Taxonomy" id="6565"/>
    <lineage>
        <taxon>Eukaryota</taxon>
        <taxon>Metazoa</taxon>
        <taxon>Spiralia</taxon>
        <taxon>Lophotrochozoa</taxon>
        <taxon>Mollusca</taxon>
        <taxon>Bivalvia</taxon>
        <taxon>Autobranchia</taxon>
        <taxon>Pteriomorphia</taxon>
        <taxon>Ostreida</taxon>
        <taxon>Ostreoidea</taxon>
        <taxon>Ostreidae</taxon>
        <taxon>Crassostrea</taxon>
    </lineage>
</organism>
<keyword evidence="5" id="KW-1185">Reference proteome</keyword>
<accession>A0A8B8F0J7</accession>
<dbReference type="GO" id="GO:0085020">
    <property type="term" value="P:protein K6-linked ubiquitination"/>
    <property type="evidence" value="ECO:0007669"/>
    <property type="project" value="TreeGrafter"/>
</dbReference>
<dbReference type="SMART" id="SM00969">
    <property type="entry name" value="SOCS_box"/>
    <property type="match status" value="1"/>
</dbReference>
<dbReference type="RefSeq" id="XP_022345845.1">
    <property type="nucleotide sequence ID" value="XM_022490137.1"/>
</dbReference>
<keyword evidence="2 3" id="KW-0040">ANK repeat</keyword>
<keyword evidence="1" id="KW-0677">Repeat</keyword>
<dbReference type="SMART" id="SM00248">
    <property type="entry name" value="ANK"/>
    <property type="match status" value="2"/>
</dbReference>
<protein>
    <submittedName>
        <fullName evidence="6 7">Ankyrin repeat and SOCS box protein 3-like</fullName>
    </submittedName>
</protein>
<dbReference type="GO" id="GO:0004842">
    <property type="term" value="F:ubiquitin-protein transferase activity"/>
    <property type="evidence" value="ECO:0007669"/>
    <property type="project" value="TreeGrafter"/>
</dbReference>
<dbReference type="GO" id="GO:0070531">
    <property type="term" value="C:BRCA1-A complex"/>
    <property type="evidence" value="ECO:0007669"/>
    <property type="project" value="TreeGrafter"/>
</dbReference>